<evidence type="ECO:0000313" key="2">
    <source>
        <dbReference type="EMBL" id="KAF4306171.1"/>
    </source>
</evidence>
<dbReference type="OrthoDB" id="5419922at2759"/>
<feature type="compositionally biased region" description="Polar residues" evidence="1">
    <location>
        <begin position="255"/>
        <end position="271"/>
    </location>
</feature>
<protein>
    <submittedName>
        <fullName evidence="2">Uncharacterized protein</fullName>
    </submittedName>
</protein>
<evidence type="ECO:0000256" key="1">
    <source>
        <dbReference type="SAM" id="MobiDB-lite"/>
    </source>
</evidence>
<feature type="region of interest" description="Disordered" evidence="1">
    <location>
        <begin position="1"/>
        <end position="56"/>
    </location>
</feature>
<feature type="compositionally biased region" description="Low complexity" evidence="1">
    <location>
        <begin position="295"/>
        <end position="320"/>
    </location>
</feature>
<reference evidence="2" key="1">
    <citation type="submission" date="2020-04" db="EMBL/GenBank/DDBJ databases">
        <title>Genome Assembly and Annotation of Botryosphaeria dothidea sdau 11-99, a Latent Pathogen of Apple Fruit Ring Rot in China.</title>
        <authorList>
            <person name="Yu C."/>
            <person name="Diao Y."/>
            <person name="Lu Q."/>
            <person name="Zhao J."/>
            <person name="Cui S."/>
            <person name="Peng C."/>
            <person name="He B."/>
            <person name="Liu H."/>
        </authorList>
    </citation>
    <scope>NUCLEOTIDE SEQUENCE [LARGE SCALE GENOMIC DNA]</scope>
    <source>
        <strain evidence="2">Sdau11-99</strain>
    </source>
</reference>
<dbReference type="AlphaFoldDB" id="A0A8H4IRJ1"/>
<dbReference type="EMBL" id="WWBZ02000033">
    <property type="protein sequence ID" value="KAF4306171.1"/>
    <property type="molecule type" value="Genomic_DNA"/>
</dbReference>
<evidence type="ECO:0000313" key="3">
    <source>
        <dbReference type="Proteomes" id="UP000572817"/>
    </source>
</evidence>
<feature type="compositionally biased region" description="Low complexity" evidence="1">
    <location>
        <begin position="202"/>
        <end position="211"/>
    </location>
</feature>
<feature type="compositionally biased region" description="Low complexity" evidence="1">
    <location>
        <begin position="274"/>
        <end position="285"/>
    </location>
</feature>
<proteinExistence type="predicted"/>
<name>A0A8H4IRJ1_9PEZI</name>
<gene>
    <name evidence="2" type="ORF">GTA08_BOTSDO04955</name>
</gene>
<organism evidence="2 3">
    <name type="scientific">Botryosphaeria dothidea</name>
    <dbReference type="NCBI Taxonomy" id="55169"/>
    <lineage>
        <taxon>Eukaryota</taxon>
        <taxon>Fungi</taxon>
        <taxon>Dikarya</taxon>
        <taxon>Ascomycota</taxon>
        <taxon>Pezizomycotina</taxon>
        <taxon>Dothideomycetes</taxon>
        <taxon>Dothideomycetes incertae sedis</taxon>
        <taxon>Botryosphaeriales</taxon>
        <taxon>Botryosphaeriaceae</taxon>
        <taxon>Botryosphaeria</taxon>
    </lineage>
</organism>
<sequence length="347" mass="37483">MTFGSLPMGAPEAPVPEHLDPENIAVDNPVLADAAAGELTAPTQDGKVDRGTQSNLPRDLSTQAAILFAQQEFQQEFKSPVKEHTIPSLGIEISSQQTTSTPAPSQPPMEYAAVTPFKEFNEGKLFLDDNPPQLAPIPMSTQELFNAASPFAFSTVKKNKNKRKRVSLAASPLKFADDRGAEVHNAKQPTDEGITPSQTGFDGDTTIDITIASKCTTPPTSKLPSSAPNQPSSGLKPHSVNPTLYSAMKIKPSRFMTSSRVTSQATSSFSRLGQPPSSAPQPTSSHALRQEYRRAQSQSRSQSQGSQQRLSQQHQQPAQRWEQGWDVVDLDSAIDAADSFLDSAKLM</sequence>
<feature type="compositionally biased region" description="Polar residues" evidence="1">
    <location>
        <begin position="213"/>
        <end position="233"/>
    </location>
</feature>
<feature type="region of interest" description="Disordered" evidence="1">
    <location>
        <begin position="177"/>
        <end position="324"/>
    </location>
</feature>
<accession>A0A8H4IRJ1</accession>
<keyword evidence="3" id="KW-1185">Reference proteome</keyword>
<comment type="caution">
    <text evidence="2">The sequence shown here is derived from an EMBL/GenBank/DDBJ whole genome shotgun (WGS) entry which is preliminary data.</text>
</comment>
<dbReference type="Proteomes" id="UP000572817">
    <property type="component" value="Unassembled WGS sequence"/>
</dbReference>